<evidence type="ECO:0000313" key="3">
    <source>
        <dbReference type="EMBL" id="KZF22078.1"/>
    </source>
</evidence>
<dbReference type="InterPro" id="IPR000120">
    <property type="entry name" value="Amidase"/>
</dbReference>
<dbReference type="InterPro" id="IPR036928">
    <property type="entry name" value="AS_sf"/>
</dbReference>
<sequence length="606" mass="64723">MTSTHQDSSTSASAPAFYNYPQPRAGPSIPYDNPKKSNPVVRGYPLSIGAIAISSLNFVQNYLWSNAGFDALRSIAILDSIQPRYDPTVVPISQPSELHTSATNGFSSVQREGSKKIYHSVADFHEAYTSGKLTPTAVAEALLPLIRRDGPKPGEHSTAFLETNTELVLKAAKESTERYKAGKPLGQLDGIPVAVKDEVDLFGYSKCLGTARDFTNKDGATSWCVKKWEEQGVVILGKLNMHELGLDTTNNNPIKGTPLNPHNNHYYTGGSSGGTAYAISAGLVPFALGADGGGSIRIPANYCGIYGLKPSHGRVSIRPTPSLAASTGVAGPLANCMADLEIAYRVLATPDSGNPSSALFPAAGHSSQAQQNQSKKTIGICKDWYSRAEPEVREACSAAVQFLEKELGYQVIDISIPYLPEGQLAHAMTILSEIASVIKGNVKGLTAPNKVLISVGSKTPAIDFLQAQKLRCLIMEHLAHLFQTHPGLLIVTPTTPNPGWHISGGPGDLKHGVSDGNMSMRNMEYVWLANFTGLPSLSAPVGYARPLKGEGQIPIGIMVTAEWGAEDALIECGKHLENYLHSKLPGGQNQPATWVDVFERASQATS</sequence>
<dbReference type="GO" id="GO:0003824">
    <property type="term" value="F:catalytic activity"/>
    <property type="evidence" value="ECO:0007669"/>
    <property type="project" value="InterPro"/>
</dbReference>
<dbReference type="EMBL" id="KV407459">
    <property type="protein sequence ID" value="KZF22078.1"/>
    <property type="molecule type" value="Genomic_DNA"/>
</dbReference>
<dbReference type="Pfam" id="PF01425">
    <property type="entry name" value="Amidase"/>
    <property type="match status" value="1"/>
</dbReference>
<comment type="similarity">
    <text evidence="1">Belongs to the amidase family.</text>
</comment>
<dbReference type="Proteomes" id="UP000076632">
    <property type="component" value="Unassembled WGS sequence"/>
</dbReference>
<dbReference type="SUPFAM" id="SSF75304">
    <property type="entry name" value="Amidase signature (AS) enzymes"/>
    <property type="match status" value="1"/>
</dbReference>
<reference evidence="3 4" key="1">
    <citation type="journal article" date="2016" name="Fungal Biol.">
        <title>The genome of Xylona heveae provides a window into fungal endophytism.</title>
        <authorList>
            <person name="Gazis R."/>
            <person name="Kuo A."/>
            <person name="Riley R."/>
            <person name="LaButti K."/>
            <person name="Lipzen A."/>
            <person name="Lin J."/>
            <person name="Amirebrahimi M."/>
            <person name="Hesse C.N."/>
            <person name="Spatafora J.W."/>
            <person name="Henrissat B."/>
            <person name="Hainaut M."/>
            <person name="Grigoriev I.V."/>
            <person name="Hibbett D.S."/>
        </authorList>
    </citation>
    <scope>NUCLEOTIDE SEQUENCE [LARGE SCALE GENOMIC DNA]</scope>
    <source>
        <strain evidence="3 4">TC161</strain>
    </source>
</reference>
<protein>
    <submittedName>
        <fullName evidence="3">Amidase signature enzyme</fullName>
    </submittedName>
</protein>
<evidence type="ECO:0000313" key="4">
    <source>
        <dbReference type="Proteomes" id="UP000076632"/>
    </source>
</evidence>
<dbReference type="InterPro" id="IPR023631">
    <property type="entry name" value="Amidase_dom"/>
</dbReference>
<name>A0A165GE09_XYLHT</name>
<organism evidence="3 4">
    <name type="scientific">Xylona heveae (strain CBS 132557 / TC161)</name>
    <dbReference type="NCBI Taxonomy" id="1328760"/>
    <lineage>
        <taxon>Eukaryota</taxon>
        <taxon>Fungi</taxon>
        <taxon>Dikarya</taxon>
        <taxon>Ascomycota</taxon>
        <taxon>Pezizomycotina</taxon>
        <taxon>Xylonomycetes</taxon>
        <taxon>Xylonales</taxon>
        <taxon>Xylonaceae</taxon>
        <taxon>Xylona</taxon>
    </lineage>
</organism>
<dbReference type="AlphaFoldDB" id="A0A165GE09"/>
<evidence type="ECO:0000256" key="1">
    <source>
        <dbReference type="ARBA" id="ARBA00009199"/>
    </source>
</evidence>
<dbReference type="InterPro" id="IPR020556">
    <property type="entry name" value="Amidase_CS"/>
</dbReference>
<dbReference type="Gene3D" id="3.90.1300.10">
    <property type="entry name" value="Amidase signature (AS) domain"/>
    <property type="match status" value="1"/>
</dbReference>
<dbReference type="PANTHER" id="PTHR11895">
    <property type="entry name" value="TRANSAMIDASE"/>
    <property type="match status" value="1"/>
</dbReference>
<dbReference type="OMA" id="PGWHIDG"/>
<gene>
    <name evidence="3" type="ORF">L228DRAFT_247693</name>
</gene>
<dbReference type="PANTHER" id="PTHR11895:SF67">
    <property type="entry name" value="AMIDASE DOMAIN-CONTAINING PROTEIN"/>
    <property type="match status" value="1"/>
</dbReference>
<keyword evidence="4" id="KW-1185">Reference proteome</keyword>
<dbReference type="RefSeq" id="XP_018187633.1">
    <property type="nucleotide sequence ID" value="XM_018332706.1"/>
</dbReference>
<feature type="domain" description="Amidase" evidence="2">
    <location>
        <begin position="159"/>
        <end position="569"/>
    </location>
</feature>
<dbReference type="InParanoid" id="A0A165GE09"/>
<evidence type="ECO:0000259" key="2">
    <source>
        <dbReference type="Pfam" id="PF01425"/>
    </source>
</evidence>
<dbReference type="STRING" id="1328760.A0A165GE09"/>
<dbReference type="GeneID" id="28897843"/>
<accession>A0A165GE09</accession>
<proteinExistence type="inferred from homology"/>
<dbReference type="OrthoDB" id="421993at2759"/>
<dbReference type="PROSITE" id="PS00571">
    <property type="entry name" value="AMIDASES"/>
    <property type="match status" value="1"/>
</dbReference>